<name>A0A291RJL8_9NOCA</name>
<evidence type="ECO:0000256" key="2">
    <source>
        <dbReference type="ARBA" id="ARBA00023239"/>
    </source>
</evidence>
<dbReference type="AlphaFoldDB" id="A0A291RJL8"/>
<dbReference type="InterPro" id="IPR036409">
    <property type="entry name" value="Aldolase_II/adducin_N_sf"/>
</dbReference>
<dbReference type="GeneID" id="97127988"/>
<evidence type="ECO:0000259" key="3">
    <source>
        <dbReference type="SMART" id="SM01007"/>
    </source>
</evidence>
<feature type="domain" description="Class II aldolase/adducin N-terminal" evidence="3">
    <location>
        <begin position="1"/>
        <end position="191"/>
    </location>
</feature>
<evidence type="ECO:0000313" key="4">
    <source>
        <dbReference type="EMBL" id="ATL67354.1"/>
    </source>
</evidence>
<dbReference type="GO" id="GO:0005829">
    <property type="term" value="C:cytosol"/>
    <property type="evidence" value="ECO:0007669"/>
    <property type="project" value="TreeGrafter"/>
</dbReference>
<evidence type="ECO:0000313" key="5">
    <source>
        <dbReference type="Proteomes" id="UP000221961"/>
    </source>
</evidence>
<dbReference type="EMBL" id="CP023778">
    <property type="protein sequence ID" value="ATL67354.1"/>
    <property type="molecule type" value="Genomic_DNA"/>
</dbReference>
<dbReference type="GO" id="GO:0016832">
    <property type="term" value="F:aldehyde-lyase activity"/>
    <property type="evidence" value="ECO:0007669"/>
    <property type="project" value="TreeGrafter"/>
</dbReference>
<evidence type="ECO:0000256" key="1">
    <source>
        <dbReference type="ARBA" id="ARBA00022723"/>
    </source>
</evidence>
<dbReference type="Gene3D" id="3.40.225.10">
    <property type="entry name" value="Class II aldolase/adducin N-terminal domain"/>
    <property type="match status" value="1"/>
</dbReference>
<dbReference type="InterPro" id="IPR001303">
    <property type="entry name" value="Aldolase_II/adducin_N"/>
</dbReference>
<dbReference type="SMART" id="SM01007">
    <property type="entry name" value="Aldolase_II"/>
    <property type="match status" value="1"/>
</dbReference>
<organism evidence="4 5">
    <name type="scientific">Nocardia terpenica</name>
    <dbReference type="NCBI Taxonomy" id="455432"/>
    <lineage>
        <taxon>Bacteria</taxon>
        <taxon>Bacillati</taxon>
        <taxon>Actinomycetota</taxon>
        <taxon>Actinomycetes</taxon>
        <taxon>Mycobacteriales</taxon>
        <taxon>Nocardiaceae</taxon>
        <taxon>Nocardia</taxon>
    </lineage>
</organism>
<dbReference type="InterPro" id="IPR050197">
    <property type="entry name" value="Aldolase_class_II_sugar_metab"/>
</dbReference>
<dbReference type="Pfam" id="PF00596">
    <property type="entry name" value="Aldolase_II"/>
    <property type="match status" value="1"/>
</dbReference>
<keyword evidence="1" id="KW-0479">Metal-binding</keyword>
<sequence length="204" mass="22435">MSRSLYRRGWMPGGFGSLSMRTPNDSDWFSITASGRDRGALTYPDVIPVWTSDGTAVGPDDRMSYEASIHAAIYRTTAAEAIIHAHTIYTMAIACDDNDNRIQQLDLGLEKYELSKALDLPSDASAYLPVFPNWADIPRIARDVEDHLAHDGNSSLPAFLIAYNGVTAWGRDLNEARRRLECIEAICHLSWANRASAATTSDGA</sequence>
<dbReference type="GO" id="GO:0046872">
    <property type="term" value="F:metal ion binding"/>
    <property type="evidence" value="ECO:0007669"/>
    <property type="project" value="UniProtKB-KW"/>
</dbReference>
<dbReference type="GO" id="GO:0019323">
    <property type="term" value="P:pentose catabolic process"/>
    <property type="evidence" value="ECO:0007669"/>
    <property type="project" value="TreeGrafter"/>
</dbReference>
<dbReference type="KEGG" id="ntp:CRH09_15275"/>
<proteinExistence type="predicted"/>
<dbReference type="PANTHER" id="PTHR22789">
    <property type="entry name" value="FUCULOSE PHOSPHATE ALDOLASE"/>
    <property type="match status" value="1"/>
</dbReference>
<dbReference type="Proteomes" id="UP000221961">
    <property type="component" value="Chromosome"/>
</dbReference>
<dbReference type="RefSeq" id="WP_098694499.1">
    <property type="nucleotide sequence ID" value="NZ_CP023778.1"/>
</dbReference>
<accession>A0A291RJL8</accession>
<protein>
    <submittedName>
        <fullName evidence="4">Methylthioribulose-1-phosphate dehydratase</fullName>
    </submittedName>
</protein>
<reference evidence="4 5" key="1">
    <citation type="submission" date="2017-10" db="EMBL/GenBank/DDBJ databases">
        <title>Comparative genomics between pathogenic Norcardia.</title>
        <authorList>
            <person name="Zeng L."/>
        </authorList>
    </citation>
    <scope>NUCLEOTIDE SEQUENCE [LARGE SCALE GENOMIC DNA]</scope>
    <source>
        <strain evidence="4 5">NC_YFY_NT001</strain>
    </source>
</reference>
<keyword evidence="2" id="KW-0456">Lyase</keyword>
<dbReference type="SUPFAM" id="SSF53639">
    <property type="entry name" value="AraD/HMP-PK domain-like"/>
    <property type="match status" value="1"/>
</dbReference>
<dbReference type="PANTHER" id="PTHR22789:SF0">
    <property type="entry name" value="3-OXO-TETRONATE 4-PHOSPHATE DECARBOXYLASE-RELATED"/>
    <property type="match status" value="1"/>
</dbReference>
<gene>
    <name evidence="4" type="ORF">CRH09_15275</name>
</gene>